<organism evidence="2 3">
    <name type="scientific">Mycobacterium lehmannii</name>
    <dbReference type="NCBI Taxonomy" id="2048550"/>
    <lineage>
        <taxon>Bacteria</taxon>
        <taxon>Bacillati</taxon>
        <taxon>Actinomycetota</taxon>
        <taxon>Actinomycetes</taxon>
        <taxon>Mycobacteriales</taxon>
        <taxon>Mycobacteriaceae</taxon>
        <taxon>Mycobacterium</taxon>
    </lineage>
</organism>
<evidence type="ECO:0000313" key="3">
    <source>
        <dbReference type="Proteomes" id="UP000053707"/>
    </source>
</evidence>
<dbReference type="Proteomes" id="UP000053707">
    <property type="component" value="Unassembled WGS sequence"/>
</dbReference>
<name>A0A124EQB7_9MYCO</name>
<dbReference type="EMBL" id="LQIR01000004">
    <property type="protein sequence ID" value="KUI19861.1"/>
    <property type="molecule type" value="Genomic_DNA"/>
</dbReference>
<dbReference type="SUPFAM" id="SSF52540">
    <property type="entry name" value="P-loop containing nucleoside triphosphate hydrolases"/>
    <property type="match status" value="1"/>
</dbReference>
<dbReference type="Pfam" id="PF13469">
    <property type="entry name" value="Sulfotransfer_3"/>
    <property type="match status" value="1"/>
</dbReference>
<keyword evidence="2" id="KW-0808">Transferase</keyword>
<feature type="region of interest" description="Disordered" evidence="1">
    <location>
        <begin position="112"/>
        <end position="137"/>
    </location>
</feature>
<evidence type="ECO:0000256" key="1">
    <source>
        <dbReference type="SAM" id="MobiDB-lite"/>
    </source>
</evidence>
<dbReference type="Gene3D" id="3.40.50.300">
    <property type="entry name" value="P-loop containing nucleotide triphosphate hydrolases"/>
    <property type="match status" value="1"/>
</dbReference>
<gene>
    <name evidence="2" type="ORF">AU192_24285</name>
</gene>
<accession>A0A124EQB7</accession>
<reference evidence="2 3" key="1">
    <citation type="submission" date="2016-01" db="EMBL/GenBank/DDBJ databases">
        <authorList>
            <consortium name="TB Trials Study Group"/>
            <person name="Sutton G."/>
            <person name="Brinkac L."/>
            <person name="Sanka R."/>
            <person name="Adams M."/>
            <person name="Lau E.L."/>
            <person name="Macaden R."/>
            <person name="Grewal H.M.S."/>
        </authorList>
    </citation>
    <scope>NUCLEOTIDE SEQUENCE [LARGE SCALE GENOMIC DNA]</scope>
    <source>
        <strain evidence="2 3">IS-1744</strain>
    </source>
</reference>
<keyword evidence="3" id="KW-1185">Reference proteome</keyword>
<dbReference type="InterPro" id="IPR052736">
    <property type="entry name" value="Stf3_sulfotransferase"/>
</dbReference>
<dbReference type="RefSeq" id="WP_064394507.1">
    <property type="nucleotide sequence ID" value="NZ_LQIR01000004.1"/>
</dbReference>
<comment type="caution">
    <text evidence="2">The sequence shown here is derived from an EMBL/GenBank/DDBJ whole genome shotgun (WGS) entry which is preliminary data.</text>
</comment>
<dbReference type="AlphaFoldDB" id="A0A124EQB7"/>
<dbReference type="PANTHER" id="PTHR36451">
    <property type="entry name" value="PAPS-DEPENDENT SULFOTRANSFERASE STF3"/>
    <property type="match status" value="1"/>
</dbReference>
<dbReference type="GO" id="GO:0016740">
    <property type="term" value="F:transferase activity"/>
    <property type="evidence" value="ECO:0007669"/>
    <property type="project" value="UniProtKB-KW"/>
</dbReference>
<dbReference type="InterPro" id="IPR027417">
    <property type="entry name" value="P-loop_NTPase"/>
</dbReference>
<evidence type="ECO:0000313" key="2">
    <source>
        <dbReference type="EMBL" id="KUI19861.1"/>
    </source>
</evidence>
<proteinExistence type="predicted"/>
<dbReference type="PANTHER" id="PTHR36451:SF1">
    <property type="entry name" value="OMEGA-HYDROXY-BETA-DIHYDROMENAQUINONE-9 SULFOTRANSFERASE STF3"/>
    <property type="match status" value="1"/>
</dbReference>
<sequence length="384" mass="44136">MASVEDLMAAAVERTGLEDFGEDSFREGLEILVRALSDEARLNARGEDFVYNRIGLHLSQRLQVEDWYRRHPDIDDEQIAAPLFGLGLPRTGSTALSFLLAQDPDVRYLRSWESAQPCPPPSTVRGDDPRIPPDQRPVLVGTRHHVPTDIRGPMECLDLMALDFKSQIFQAYAQIPTYSQWLCDRADFTSTYRYERRVLRLLQWGEPTRPWRLKSPAHVLSLDYLDRVFGDARFVMTHRDPTDVLLSVVDVYADIVGGFTDHLDRRYLGELNVTQWSTGITRAMAFRDKAAERFYDIDFRVMQNDPIGEVKRLYSWLGETVTERFEAGMRAWWTENAEKREPHPKADPAAFGLDDNVIRPLFAAYVDAYAGGSRRYDRQEESTP</sequence>
<protein>
    <submittedName>
        <fullName evidence="2">Sulfotransferase</fullName>
    </submittedName>
</protein>